<sequence length="244" mass="26619">MVWLLGYCGAWTSSADLGESSAEAGSSCIALPWCCLRWILMQSWRQPTVLPGSKSPMHWPGKPTGRLASDTTEGGFTVPPEVGAEPISEVQGITNTSADSRSTSLLQRGQHLSFIYNSVEPATQHSNRNETINHGHQTWKTISQQQPTAKSRLGTKQRHQHHKSAMLQQGTQGISTTITRTATPLPPPQQYNCDQQYSSKLQGTNSCLQHHTPLIVQLAPKKQIRKVSATPAASGHYPITAFSA</sequence>
<accession>A0AAD3TMJ3</accession>
<keyword evidence="3" id="KW-1185">Reference proteome</keyword>
<feature type="compositionally biased region" description="Basic residues" evidence="1">
    <location>
        <begin position="153"/>
        <end position="164"/>
    </location>
</feature>
<feature type="region of interest" description="Disordered" evidence="1">
    <location>
        <begin position="141"/>
        <end position="173"/>
    </location>
</feature>
<dbReference type="Proteomes" id="UP001279734">
    <property type="component" value="Unassembled WGS sequence"/>
</dbReference>
<dbReference type="AlphaFoldDB" id="A0AAD3TMJ3"/>
<evidence type="ECO:0000313" key="3">
    <source>
        <dbReference type="Proteomes" id="UP001279734"/>
    </source>
</evidence>
<comment type="caution">
    <text evidence="2">The sequence shown here is derived from an EMBL/GenBank/DDBJ whole genome shotgun (WGS) entry which is preliminary data.</text>
</comment>
<protein>
    <submittedName>
        <fullName evidence="2">Uncharacterized protein</fullName>
    </submittedName>
</protein>
<evidence type="ECO:0000256" key="1">
    <source>
        <dbReference type="SAM" id="MobiDB-lite"/>
    </source>
</evidence>
<reference evidence="2" key="1">
    <citation type="submission" date="2023-05" db="EMBL/GenBank/DDBJ databases">
        <title>Nepenthes gracilis genome sequencing.</title>
        <authorList>
            <person name="Fukushima K."/>
        </authorList>
    </citation>
    <scope>NUCLEOTIDE SEQUENCE</scope>
    <source>
        <strain evidence="2">SING2019-196</strain>
    </source>
</reference>
<evidence type="ECO:0000313" key="2">
    <source>
        <dbReference type="EMBL" id="GMH31718.1"/>
    </source>
</evidence>
<name>A0AAD3TMJ3_NEPGR</name>
<organism evidence="2 3">
    <name type="scientific">Nepenthes gracilis</name>
    <name type="common">Slender pitcher plant</name>
    <dbReference type="NCBI Taxonomy" id="150966"/>
    <lineage>
        <taxon>Eukaryota</taxon>
        <taxon>Viridiplantae</taxon>
        <taxon>Streptophyta</taxon>
        <taxon>Embryophyta</taxon>
        <taxon>Tracheophyta</taxon>
        <taxon>Spermatophyta</taxon>
        <taxon>Magnoliopsida</taxon>
        <taxon>eudicotyledons</taxon>
        <taxon>Gunneridae</taxon>
        <taxon>Pentapetalae</taxon>
        <taxon>Caryophyllales</taxon>
        <taxon>Nepenthaceae</taxon>
        <taxon>Nepenthes</taxon>
    </lineage>
</organism>
<gene>
    <name evidence="2" type="ORF">Nepgr_033562</name>
</gene>
<dbReference type="EMBL" id="BSYO01000040">
    <property type="protein sequence ID" value="GMH31718.1"/>
    <property type="molecule type" value="Genomic_DNA"/>
</dbReference>
<proteinExistence type="predicted"/>